<dbReference type="EMBL" id="JBHSDI010000061">
    <property type="protein sequence ID" value="MFC4260807.1"/>
    <property type="molecule type" value="Genomic_DNA"/>
</dbReference>
<dbReference type="NCBIfam" id="TIGR00254">
    <property type="entry name" value="GGDEF"/>
    <property type="match status" value="1"/>
</dbReference>
<evidence type="ECO:0000313" key="5">
    <source>
        <dbReference type="Proteomes" id="UP001595798"/>
    </source>
</evidence>
<sequence length="98" mass="10742">MERSRRHDVAARFGGEEIVLVLPGLDAEHGLDVIERLREAFADLDFGPEGPANLTFSAGLAVVPGHATDREKLFRMADKALYEAKDAGRNRAVVLREA</sequence>
<dbReference type="Proteomes" id="UP001595798">
    <property type="component" value="Unassembled WGS sequence"/>
</dbReference>
<protein>
    <recommendedName>
        <fullName evidence="1">diguanylate cyclase</fullName>
        <ecNumber evidence="1">2.7.7.65</ecNumber>
    </recommendedName>
</protein>
<dbReference type="EC" id="2.7.7.65" evidence="1"/>
<dbReference type="PANTHER" id="PTHR45138">
    <property type="entry name" value="REGULATORY COMPONENTS OF SENSORY TRANSDUCTION SYSTEM"/>
    <property type="match status" value="1"/>
</dbReference>
<comment type="caution">
    <text evidence="4">The sequence shown here is derived from an EMBL/GenBank/DDBJ whole genome shotgun (WGS) entry which is preliminary data.</text>
</comment>
<evidence type="ECO:0000256" key="2">
    <source>
        <dbReference type="ARBA" id="ARBA00034247"/>
    </source>
</evidence>
<name>A0ABV8QML3_9GAMM</name>
<dbReference type="GO" id="GO:0052621">
    <property type="term" value="F:diguanylate cyclase activity"/>
    <property type="evidence" value="ECO:0007669"/>
    <property type="project" value="UniProtKB-EC"/>
</dbReference>
<comment type="catalytic activity">
    <reaction evidence="2">
        <text>2 GTP = 3',3'-c-di-GMP + 2 diphosphate</text>
        <dbReference type="Rhea" id="RHEA:24898"/>
        <dbReference type="ChEBI" id="CHEBI:33019"/>
        <dbReference type="ChEBI" id="CHEBI:37565"/>
        <dbReference type="ChEBI" id="CHEBI:58805"/>
        <dbReference type="EC" id="2.7.7.65"/>
    </reaction>
</comment>
<evidence type="ECO:0000256" key="1">
    <source>
        <dbReference type="ARBA" id="ARBA00012528"/>
    </source>
</evidence>
<feature type="domain" description="GGDEF" evidence="3">
    <location>
        <begin position="1"/>
        <end position="97"/>
    </location>
</feature>
<gene>
    <name evidence="4" type="ORF">ACFOZ5_17455</name>
</gene>
<evidence type="ECO:0000259" key="3">
    <source>
        <dbReference type="PROSITE" id="PS50887"/>
    </source>
</evidence>
<dbReference type="InterPro" id="IPR050469">
    <property type="entry name" value="Diguanylate_Cyclase"/>
</dbReference>
<keyword evidence="4" id="KW-0548">Nucleotidyltransferase</keyword>
<dbReference type="Gene3D" id="3.30.70.270">
    <property type="match status" value="1"/>
</dbReference>
<dbReference type="Pfam" id="PF00990">
    <property type="entry name" value="GGDEF"/>
    <property type="match status" value="1"/>
</dbReference>
<dbReference type="InterPro" id="IPR029787">
    <property type="entry name" value="Nucleotide_cyclase"/>
</dbReference>
<dbReference type="RefSeq" id="WP_379889709.1">
    <property type="nucleotide sequence ID" value="NZ_JBHSDI010000061.1"/>
</dbReference>
<accession>A0ABV8QML3</accession>
<dbReference type="SUPFAM" id="SSF55073">
    <property type="entry name" value="Nucleotide cyclase"/>
    <property type="match status" value="1"/>
</dbReference>
<organism evidence="4 5">
    <name type="scientific">Marinobacter lacisalsi</name>
    <dbReference type="NCBI Taxonomy" id="475979"/>
    <lineage>
        <taxon>Bacteria</taxon>
        <taxon>Pseudomonadati</taxon>
        <taxon>Pseudomonadota</taxon>
        <taxon>Gammaproteobacteria</taxon>
        <taxon>Pseudomonadales</taxon>
        <taxon>Marinobacteraceae</taxon>
        <taxon>Marinobacter</taxon>
    </lineage>
</organism>
<dbReference type="InterPro" id="IPR043128">
    <property type="entry name" value="Rev_trsase/Diguanyl_cyclase"/>
</dbReference>
<reference evidence="5" key="1">
    <citation type="journal article" date="2019" name="Int. J. Syst. Evol. Microbiol.">
        <title>The Global Catalogue of Microorganisms (GCM) 10K type strain sequencing project: providing services to taxonomists for standard genome sequencing and annotation.</title>
        <authorList>
            <consortium name="The Broad Institute Genomics Platform"/>
            <consortium name="The Broad Institute Genome Sequencing Center for Infectious Disease"/>
            <person name="Wu L."/>
            <person name="Ma J."/>
        </authorList>
    </citation>
    <scope>NUCLEOTIDE SEQUENCE [LARGE SCALE GENOMIC DNA]</scope>
    <source>
        <strain evidence="5">CECT 7297</strain>
    </source>
</reference>
<proteinExistence type="predicted"/>
<keyword evidence="5" id="KW-1185">Reference proteome</keyword>
<keyword evidence="4" id="KW-0808">Transferase</keyword>
<dbReference type="InterPro" id="IPR000160">
    <property type="entry name" value="GGDEF_dom"/>
</dbReference>
<dbReference type="CDD" id="cd01949">
    <property type="entry name" value="GGDEF"/>
    <property type="match status" value="1"/>
</dbReference>
<evidence type="ECO:0000313" key="4">
    <source>
        <dbReference type="EMBL" id="MFC4260807.1"/>
    </source>
</evidence>
<dbReference type="PROSITE" id="PS50887">
    <property type="entry name" value="GGDEF"/>
    <property type="match status" value="1"/>
</dbReference>
<dbReference type="SMART" id="SM00267">
    <property type="entry name" value="GGDEF"/>
    <property type="match status" value="1"/>
</dbReference>
<dbReference type="PANTHER" id="PTHR45138:SF9">
    <property type="entry name" value="DIGUANYLATE CYCLASE DGCM-RELATED"/>
    <property type="match status" value="1"/>
</dbReference>